<dbReference type="AlphaFoldDB" id="A0AAV5WE71"/>
<evidence type="ECO:0000313" key="1">
    <source>
        <dbReference type="EMBL" id="GMT30571.1"/>
    </source>
</evidence>
<comment type="caution">
    <text evidence="1">The sequence shown here is derived from an EMBL/GenBank/DDBJ whole genome shotgun (WGS) entry which is preliminary data.</text>
</comment>
<protein>
    <submittedName>
        <fullName evidence="1">Uncharacterized protein</fullName>
    </submittedName>
</protein>
<keyword evidence="2" id="KW-1185">Reference proteome</keyword>
<reference evidence="1" key="1">
    <citation type="submission" date="2023-10" db="EMBL/GenBank/DDBJ databases">
        <title>Genome assembly of Pristionchus species.</title>
        <authorList>
            <person name="Yoshida K."/>
            <person name="Sommer R.J."/>
        </authorList>
    </citation>
    <scope>NUCLEOTIDE SEQUENCE</scope>
    <source>
        <strain evidence="1">RS5133</strain>
    </source>
</reference>
<organism evidence="1 2">
    <name type="scientific">Pristionchus fissidentatus</name>
    <dbReference type="NCBI Taxonomy" id="1538716"/>
    <lineage>
        <taxon>Eukaryota</taxon>
        <taxon>Metazoa</taxon>
        <taxon>Ecdysozoa</taxon>
        <taxon>Nematoda</taxon>
        <taxon>Chromadorea</taxon>
        <taxon>Rhabditida</taxon>
        <taxon>Rhabditina</taxon>
        <taxon>Diplogasteromorpha</taxon>
        <taxon>Diplogasteroidea</taxon>
        <taxon>Neodiplogasteridae</taxon>
        <taxon>Pristionchus</taxon>
    </lineage>
</organism>
<dbReference type="Proteomes" id="UP001432322">
    <property type="component" value="Unassembled WGS sequence"/>
</dbReference>
<name>A0AAV5WE71_9BILA</name>
<evidence type="ECO:0000313" key="2">
    <source>
        <dbReference type="Proteomes" id="UP001432322"/>
    </source>
</evidence>
<dbReference type="EMBL" id="BTSY01000005">
    <property type="protein sequence ID" value="GMT30571.1"/>
    <property type="molecule type" value="Genomic_DNA"/>
</dbReference>
<feature type="non-terminal residue" evidence="1">
    <location>
        <position position="68"/>
    </location>
</feature>
<sequence>MEDTDVITDQMLRQLLTNKTRDLLNGKFDDFSIEVDKCVATELFDLIRFGGMCSQHDDYTIEVKGKKN</sequence>
<gene>
    <name evidence="1" type="ORF">PFISCL1PPCAC_21868</name>
</gene>
<proteinExistence type="predicted"/>
<accession>A0AAV5WE71</accession>